<dbReference type="Proteomes" id="UP001230253">
    <property type="component" value="Unassembled WGS sequence"/>
</dbReference>
<feature type="signal peptide" evidence="1">
    <location>
        <begin position="1"/>
        <end position="29"/>
    </location>
</feature>
<dbReference type="RefSeq" id="WP_307154532.1">
    <property type="nucleotide sequence ID" value="NZ_JAUSUK010000002.1"/>
</dbReference>
<evidence type="ECO:0000313" key="3">
    <source>
        <dbReference type="Proteomes" id="UP001230253"/>
    </source>
</evidence>
<evidence type="ECO:0000313" key="2">
    <source>
        <dbReference type="EMBL" id="MDQ0326344.1"/>
    </source>
</evidence>
<name>A0ABU0C782_9BRAD</name>
<proteinExistence type="predicted"/>
<protein>
    <submittedName>
        <fullName evidence="2">Uncharacterized protein</fullName>
    </submittedName>
</protein>
<reference evidence="2 3" key="1">
    <citation type="submission" date="2023-07" db="EMBL/GenBank/DDBJ databases">
        <title>Genomic Encyclopedia of Type Strains, Phase IV (KMG-IV): sequencing the most valuable type-strain genomes for metagenomic binning, comparative biology and taxonomic classification.</title>
        <authorList>
            <person name="Goeker M."/>
        </authorList>
    </citation>
    <scope>NUCLEOTIDE SEQUENCE [LARGE SCALE GENOMIC DNA]</scope>
    <source>
        <strain evidence="2 3">DSM 11549</strain>
    </source>
</reference>
<evidence type="ECO:0000256" key="1">
    <source>
        <dbReference type="SAM" id="SignalP"/>
    </source>
</evidence>
<keyword evidence="1" id="KW-0732">Signal</keyword>
<keyword evidence="3" id="KW-1185">Reference proteome</keyword>
<sequence length="181" mass="19592">MRAFAATLRTILGATATALLIAATSLATAAILMPASVVAAPQSGQGWTTYADPRSGARIAYPEKLFPKETPLAYGTAFVGDGARLEISARVVEGVDGAVDLRALMRGTDGYENVTYSPQGRNWLVVSGYRGSDIFYEKFFVRGDTVQGFSLQYPASMRDTYDRVVEGVEDSFRAGRREMSR</sequence>
<organism evidence="2 3">
    <name type="scientific">Rhodopseudomonas julia</name>
    <dbReference type="NCBI Taxonomy" id="200617"/>
    <lineage>
        <taxon>Bacteria</taxon>
        <taxon>Pseudomonadati</taxon>
        <taxon>Pseudomonadota</taxon>
        <taxon>Alphaproteobacteria</taxon>
        <taxon>Hyphomicrobiales</taxon>
        <taxon>Nitrobacteraceae</taxon>
        <taxon>Rhodopseudomonas</taxon>
    </lineage>
</organism>
<comment type="caution">
    <text evidence="2">The sequence shown here is derived from an EMBL/GenBank/DDBJ whole genome shotgun (WGS) entry which is preliminary data.</text>
</comment>
<feature type="chain" id="PRO_5046038517" evidence="1">
    <location>
        <begin position="30"/>
        <end position="181"/>
    </location>
</feature>
<dbReference type="EMBL" id="JAUSUK010000002">
    <property type="protein sequence ID" value="MDQ0326344.1"/>
    <property type="molecule type" value="Genomic_DNA"/>
</dbReference>
<gene>
    <name evidence="2" type="ORF">J2R99_002213</name>
</gene>
<accession>A0ABU0C782</accession>